<dbReference type="PANTHER" id="PTHR11516:SF60">
    <property type="entry name" value="PYRUVATE DEHYDROGENASE E1 COMPONENT SUBUNIT ALPHA"/>
    <property type="match status" value="1"/>
</dbReference>
<dbReference type="GO" id="GO:0004739">
    <property type="term" value="F:pyruvate dehydrogenase (acetyl-transferring) activity"/>
    <property type="evidence" value="ECO:0007669"/>
    <property type="project" value="UniProtKB-UniRule"/>
</dbReference>
<keyword evidence="7 8" id="KW-0670">Pyruvate</keyword>
<dbReference type="InterPro" id="IPR001017">
    <property type="entry name" value="DH_E1"/>
</dbReference>
<proteinExistence type="predicted"/>
<dbReference type="NCBIfam" id="TIGR03182">
    <property type="entry name" value="PDH_E1_alph_y"/>
    <property type="match status" value="1"/>
</dbReference>
<comment type="function">
    <text evidence="8">The pyruvate dehydrogenase complex catalyzes the overall conversion of pyruvate to acetyl-CoA and CO(2).</text>
</comment>
<sequence length="379" mass="42145">MASKTRKKQQAASVDQAGLADGQVLLQQVPAKAIHFEQTFETYPAGAYTHEELGLSREDLLNIYRNMLLQRRFEERAAQMYGKQKIAGFLHLYIGEEAVSTGAAYSINIGHDSVITAYRDHGIALALGMTADECMAELFGKIDGCSRGKGGSMHFFKAEKKFFGGHGIVGGHVPLGVGIAFAHKYREDGGVCLTFFGDGAMGQGTVHESMNLAALYQLPVVFIIENNQYAMGTAVWRAFANTEFYRYAASYNMPGALVDGMDVFSVIKALRKYVAMAREYQPSVVEIRTYRYRGHSMSDPAKYRTKEELEAKKKEDPIIRLKSYLLQHGLSTNEELDAIDADVKKEVQASVAFAEKSPYPPLESIYEDVYVQPDYPFLS</sequence>
<dbReference type="PANTHER" id="PTHR11516">
    <property type="entry name" value="PYRUVATE DEHYDROGENASE E1 COMPONENT, ALPHA SUBUNIT BACTERIAL AND ORGANELLAR"/>
    <property type="match status" value="1"/>
</dbReference>
<dbReference type="FunFam" id="3.40.50.970:FF:000013">
    <property type="entry name" value="Pyruvate dehydrogenase E1 component subunit alpha"/>
    <property type="match status" value="1"/>
</dbReference>
<comment type="catalytic activity">
    <reaction evidence="8">
        <text>N(6)-[(R)-lipoyl]-L-lysyl-[protein] + pyruvate + H(+) = N(6)-[(R)-S(8)-acetyldihydrolipoyl]-L-lysyl-[protein] + CO2</text>
        <dbReference type="Rhea" id="RHEA:19189"/>
        <dbReference type="Rhea" id="RHEA-COMP:10474"/>
        <dbReference type="Rhea" id="RHEA-COMP:10478"/>
        <dbReference type="ChEBI" id="CHEBI:15361"/>
        <dbReference type="ChEBI" id="CHEBI:15378"/>
        <dbReference type="ChEBI" id="CHEBI:16526"/>
        <dbReference type="ChEBI" id="CHEBI:83099"/>
        <dbReference type="ChEBI" id="CHEBI:83111"/>
        <dbReference type="EC" id="1.2.4.1"/>
    </reaction>
</comment>
<evidence type="ECO:0000256" key="5">
    <source>
        <dbReference type="ARBA" id="ARBA00023002"/>
    </source>
</evidence>
<dbReference type="CDD" id="cd02000">
    <property type="entry name" value="TPP_E1_PDC_ADC_BCADC"/>
    <property type="match status" value="1"/>
</dbReference>
<keyword evidence="11" id="KW-1185">Reference proteome</keyword>
<evidence type="ECO:0000256" key="3">
    <source>
        <dbReference type="ARBA" id="ARBA00012281"/>
    </source>
</evidence>
<dbReference type="Gene3D" id="3.40.50.970">
    <property type="match status" value="1"/>
</dbReference>
<comment type="cofactor">
    <cofactor evidence="1 8">
        <name>thiamine diphosphate</name>
        <dbReference type="ChEBI" id="CHEBI:58937"/>
    </cofactor>
</comment>
<evidence type="ECO:0000256" key="4">
    <source>
        <dbReference type="ARBA" id="ARBA00014159"/>
    </source>
</evidence>
<evidence type="ECO:0000256" key="1">
    <source>
        <dbReference type="ARBA" id="ARBA00001964"/>
    </source>
</evidence>
<dbReference type="AlphaFoldDB" id="A0A1M6STX1"/>
<dbReference type="Proteomes" id="UP000185812">
    <property type="component" value="Unassembled WGS sequence"/>
</dbReference>
<dbReference type="EC" id="1.2.4.1" evidence="3 8"/>
<dbReference type="OrthoDB" id="9769337at2"/>
<dbReference type="InterPro" id="IPR029061">
    <property type="entry name" value="THDP-binding"/>
</dbReference>
<keyword evidence="5 8" id="KW-0560">Oxidoreductase</keyword>
<feature type="domain" description="Dehydrogenase E1 component" evidence="9">
    <location>
        <begin position="66"/>
        <end position="362"/>
    </location>
</feature>
<dbReference type="GO" id="GO:0006086">
    <property type="term" value="P:pyruvate decarboxylation to acetyl-CoA"/>
    <property type="evidence" value="ECO:0007669"/>
    <property type="project" value="InterPro"/>
</dbReference>
<evidence type="ECO:0000256" key="2">
    <source>
        <dbReference type="ARBA" id="ARBA00011870"/>
    </source>
</evidence>
<organism evidence="10 11">
    <name type="scientific">Rhodothermus profundi</name>
    <dbReference type="NCBI Taxonomy" id="633813"/>
    <lineage>
        <taxon>Bacteria</taxon>
        <taxon>Pseudomonadati</taxon>
        <taxon>Rhodothermota</taxon>
        <taxon>Rhodothermia</taxon>
        <taxon>Rhodothermales</taxon>
        <taxon>Rhodothermaceae</taxon>
        <taxon>Rhodothermus</taxon>
    </lineage>
</organism>
<dbReference type="EMBL" id="FRAU01000003">
    <property type="protein sequence ID" value="SHK48182.1"/>
    <property type="molecule type" value="Genomic_DNA"/>
</dbReference>
<dbReference type="RefSeq" id="WP_072715083.1">
    <property type="nucleotide sequence ID" value="NZ_FRAU01000003.1"/>
</dbReference>
<evidence type="ECO:0000313" key="11">
    <source>
        <dbReference type="Proteomes" id="UP000185812"/>
    </source>
</evidence>
<dbReference type="STRING" id="633813.SAMN04488087_1227"/>
<protein>
    <recommendedName>
        <fullName evidence="4 8">Pyruvate dehydrogenase E1 component subunit alpha</fullName>
        <ecNumber evidence="3 8">1.2.4.1</ecNumber>
    </recommendedName>
</protein>
<dbReference type="InterPro" id="IPR017597">
    <property type="entry name" value="Pyrv_DH_E1_asu_subgrp-y"/>
</dbReference>
<keyword evidence="6 8" id="KW-0786">Thiamine pyrophosphate</keyword>
<accession>A0A1M6STX1</accession>
<dbReference type="InterPro" id="IPR050642">
    <property type="entry name" value="PDH_E1_Alpha_Subunit"/>
</dbReference>
<evidence type="ECO:0000256" key="8">
    <source>
        <dbReference type="RuleBase" id="RU361139"/>
    </source>
</evidence>
<comment type="subunit">
    <text evidence="2 8">Heterodimer of an alpha and a beta chain.</text>
</comment>
<dbReference type="Pfam" id="PF00676">
    <property type="entry name" value="E1_dh"/>
    <property type="match status" value="1"/>
</dbReference>
<evidence type="ECO:0000256" key="6">
    <source>
        <dbReference type="ARBA" id="ARBA00023052"/>
    </source>
</evidence>
<evidence type="ECO:0000256" key="7">
    <source>
        <dbReference type="ARBA" id="ARBA00023317"/>
    </source>
</evidence>
<name>A0A1M6STX1_9BACT</name>
<evidence type="ECO:0000259" key="9">
    <source>
        <dbReference type="Pfam" id="PF00676"/>
    </source>
</evidence>
<reference evidence="11" key="1">
    <citation type="submission" date="2016-11" db="EMBL/GenBank/DDBJ databases">
        <authorList>
            <person name="Varghese N."/>
            <person name="Submissions S."/>
        </authorList>
    </citation>
    <scope>NUCLEOTIDE SEQUENCE [LARGE SCALE GENOMIC DNA]</scope>
    <source>
        <strain evidence="11">DSM 22212</strain>
    </source>
</reference>
<evidence type="ECO:0000313" key="10">
    <source>
        <dbReference type="EMBL" id="SHK48182.1"/>
    </source>
</evidence>
<gene>
    <name evidence="8" type="primary">pdhA</name>
    <name evidence="10" type="ORF">SAMN04488087_1227</name>
</gene>
<dbReference type="SUPFAM" id="SSF52518">
    <property type="entry name" value="Thiamin diphosphate-binding fold (THDP-binding)"/>
    <property type="match status" value="1"/>
</dbReference>